<reference evidence="4" key="1">
    <citation type="journal article" date="2014" name="Sci. Data">
        <title>Genomes of diverse isolates of the marine cyanobacterium Prochlorococcus.</title>
        <authorList>
            <person name="Biller S."/>
            <person name="Berube P."/>
            <person name="Thompson J."/>
            <person name="Kelly L."/>
            <person name="Roggensack S."/>
            <person name="Awad L."/>
            <person name="Roache-Johnson K."/>
            <person name="Ding H."/>
            <person name="Giovannoni S.J."/>
            <person name="Moore L.R."/>
            <person name="Chisholm S.W."/>
        </authorList>
    </citation>
    <scope>NUCLEOTIDE SEQUENCE [LARGE SCALE GENOMIC DNA]</scope>
    <source>
        <strain evidence="4">PAC1</strain>
    </source>
</reference>
<protein>
    <submittedName>
        <fullName evidence="3">Sulfur acceptor protein SufE for iron-sulfur cluster assembly</fullName>
    </submittedName>
</protein>
<feature type="domain" description="Fe-S metabolism associated" evidence="2">
    <location>
        <begin position="23"/>
        <end position="142"/>
    </location>
</feature>
<gene>
    <name evidence="3" type="ORF">EV03_1542</name>
</gene>
<dbReference type="AlphaFoldDB" id="A0A0A2C1B1"/>
<dbReference type="PANTHER" id="PTHR43597:SF5">
    <property type="entry name" value="SUFE-LIKE PROTEIN 2, CHLOROPLASTIC"/>
    <property type="match status" value="1"/>
</dbReference>
<dbReference type="Gene3D" id="3.90.1010.10">
    <property type="match status" value="1"/>
</dbReference>
<sequence>MTEIKEKSFINTYGSDSLDNLIERLQSTSDAKRRYEYILWLGKSLPLLDEDLHLETTQVKGCISEVYVLGILLNGKIQWKGYSDALITKGLLAFLIKGLSDLTPFEVLSVDEKFIEMTGLSKSLTPSRANGFLNIFLKMKAQAKNLSTPNSVNE</sequence>
<dbReference type="Proteomes" id="UP000030392">
    <property type="component" value="Unassembled WGS sequence"/>
</dbReference>
<dbReference type="Pfam" id="PF02657">
    <property type="entry name" value="SufE"/>
    <property type="match status" value="1"/>
</dbReference>
<evidence type="ECO:0000313" key="3">
    <source>
        <dbReference type="EMBL" id="KGG20078.1"/>
    </source>
</evidence>
<proteinExistence type="inferred from homology"/>
<dbReference type="SUPFAM" id="SSF82649">
    <property type="entry name" value="SufE/NifU"/>
    <property type="match status" value="1"/>
</dbReference>
<evidence type="ECO:0000256" key="1">
    <source>
        <dbReference type="ARBA" id="ARBA00010282"/>
    </source>
</evidence>
<dbReference type="InterPro" id="IPR003808">
    <property type="entry name" value="Fe-S_metab-assoc_dom"/>
</dbReference>
<comment type="similarity">
    <text evidence="1">Belongs to the SufE family.</text>
</comment>
<dbReference type="RefSeq" id="WP_036906638.1">
    <property type="nucleotide sequence ID" value="NZ_CP138967.1"/>
</dbReference>
<comment type="caution">
    <text evidence="3">The sequence shown here is derived from an EMBL/GenBank/DDBJ whole genome shotgun (WGS) entry which is preliminary data.</text>
</comment>
<organism evidence="3 4">
    <name type="scientific">Prochlorococcus marinus str. PAC1</name>
    <dbReference type="NCBI Taxonomy" id="59924"/>
    <lineage>
        <taxon>Bacteria</taxon>
        <taxon>Bacillati</taxon>
        <taxon>Cyanobacteriota</taxon>
        <taxon>Cyanophyceae</taxon>
        <taxon>Synechococcales</taxon>
        <taxon>Prochlorococcaceae</taxon>
        <taxon>Prochlorococcus</taxon>
    </lineage>
</organism>
<dbReference type="PANTHER" id="PTHR43597">
    <property type="entry name" value="SULFUR ACCEPTOR PROTEIN CSDE"/>
    <property type="match status" value="1"/>
</dbReference>
<evidence type="ECO:0000313" key="4">
    <source>
        <dbReference type="Proteomes" id="UP000030392"/>
    </source>
</evidence>
<name>A0A0A2C1B1_PROMR</name>
<evidence type="ECO:0000259" key="2">
    <source>
        <dbReference type="Pfam" id="PF02657"/>
    </source>
</evidence>
<accession>A0A0A2C1B1</accession>
<dbReference type="EMBL" id="JNAX01000014">
    <property type="protein sequence ID" value="KGG20078.1"/>
    <property type="molecule type" value="Genomic_DNA"/>
</dbReference>